<name>A0A9P7SW59_9HYPO</name>
<evidence type="ECO:0000313" key="3">
    <source>
        <dbReference type="Proteomes" id="UP000748025"/>
    </source>
</evidence>
<sequence>MPVGCQPSIRGERAKRPSEAAKRGGKAKRHTRGVDVLNGGRFGGGVASTGQQMALLCLSCSKGYQTRTSKTRQDMT</sequence>
<gene>
    <name evidence="2" type="ORF">E4U43_004402</name>
</gene>
<dbReference type="Proteomes" id="UP000748025">
    <property type="component" value="Unassembled WGS sequence"/>
</dbReference>
<evidence type="ECO:0000256" key="1">
    <source>
        <dbReference type="SAM" id="MobiDB-lite"/>
    </source>
</evidence>
<evidence type="ECO:0000313" key="2">
    <source>
        <dbReference type="EMBL" id="KAG5989899.1"/>
    </source>
</evidence>
<organism evidence="2 3">
    <name type="scientific">Claviceps pusilla</name>
    <dbReference type="NCBI Taxonomy" id="123648"/>
    <lineage>
        <taxon>Eukaryota</taxon>
        <taxon>Fungi</taxon>
        <taxon>Dikarya</taxon>
        <taxon>Ascomycota</taxon>
        <taxon>Pezizomycotina</taxon>
        <taxon>Sordariomycetes</taxon>
        <taxon>Hypocreomycetidae</taxon>
        <taxon>Hypocreales</taxon>
        <taxon>Clavicipitaceae</taxon>
        <taxon>Claviceps</taxon>
    </lineage>
</organism>
<comment type="caution">
    <text evidence="2">The sequence shown here is derived from an EMBL/GenBank/DDBJ whole genome shotgun (WGS) entry which is preliminary data.</text>
</comment>
<protein>
    <submittedName>
        <fullName evidence="2">Uncharacterized protein</fullName>
    </submittedName>
</protein>
<accession>A0A9P7SW59</accession>
<feature type="region of interest" description="Disordered" evidence="1">
    <location>
        <begin position="1"/>
        <end position="36"/>
    </location>
</feature>
<dbReference type="AlphaFoldDB" id="A0A9P7SW59"/>
<proteinExistence type="predicted"/>
<feature type="compositionally biased region" description="Basic and acidic residues" evidence="1">
    <location>
        <begin position="10"/>
        <end position="22"/>
    </location>
</feature>
<dbReference type="EMBL" id="SRPW01002869">
    <property type="protein sequence ID" value="KAG5989899.1"/>
    <property type="molecule type" value="Genomic_DNA"/>
</dbReference>
<reference evidence="2" key="1">
    <citation type="journal article" date="2020" name="bioRxiv">
        <title>Whole genome comparisons of ergot fungi reveals the divergence and evolution of species within the genus Claviceps are the result of varying mechanisms driving genome evolution and host range expansion.</title>
        <authorList>
            <person name="Wyka S.A."/>
            <person name="Mondo S.J."/>
            <person name="Liu M."/>
            <person name="Dettman J."/>
            <person name="Nalam V."/>
            <person name="Broders K.D."/>
        </authorList>
    </citation>
    <scope>NUCLEOTIDE SEQUENCE</scope>
    <source>
        <strain evidence="2">CCC 602</strain>
    </source>
</reference>
<keyword evidence="3" id="KW-1185">Reference proteome</keyword>